<sequence length="28" mass="3075">MGKTSQIYGACSLRSILIKSKGGSLYRR</sequence>
<dbReference type="AlphaFoldDB" id="A0A0K2TRT6"/>
<protein>
    <submittedName>
        <fullName evidence="1">Uncharacterized protein</fullName>
    </submittedName>
</protein>
<accession>A0A0K2TRT6</accession>
<dbReference type="EMBL" id="HACA01011377">
    <property type="protein sequence ID" value="CDW28738.1"/>
    <property type="molecule type" value="Transcribed_RNA"/>
</dbReference>
<evidence type="ECO:0000313" key="1">
    <source>
        <dbReference type="EMBL" id="CDW28738.1"/>
    </source>
</evidence>
<organism evidence="1">
    <name type="scientific">Lepeophtheirus salmonis</name>
    <name type="common">Salmon louse</name>
    <name type="synonym">Caligus salmonis</name>
    <dbReference type="NCBI Taxonomy" id="72036"/>
    <lineage>
        <taxon>Eukaryota</taxon>
        <taxon>Metazoa</taxon>
        <taxon>Ecdysozoa</taxon>
        <taxon>Arthropoda</taxon>
        <taxon>Crustacea</taxon>
        <taxon>Multicrustacea</taxon>
        <taxon>Hexanauplia</taxon>
        <taxon>Copepoda</taxon>
        <taxon>Siphonostomatoida</taxon>
        <taxon>Caligidae</taxon>
        <taxon>Lepeophtheirus</taxon>
    </lineage>
</organism>
<proteinExistence type="predicted"/>
<reference evidence="1" key="1">
    <citation type="submission" date="2014-05" db="EMBL/GenBank/DDBJ databases">
        <authorList>
            <person name="Chronopoulou M."/>
        </authorList>
    </citation>
    <scope>NUCLEOTIDE SEQUENCE</scope>
    <source>
        <tissue evidence="1">Whole organism</tissue>
    </source>
</reference>
<name>A0A0K2TRT6_LEPSM</name>